<protein>
    <recommendedName>
        <fullName evidence="4">Transposable element P transposase</fullName>
    </recommendedName>
</protein>
<gene>
    <name evidence="2" type="ORF">PR048_033765</name>
</gene>
<organism evidence="2 3">
    <name type="scientific">Dryococelus australis</name>
    <dbReference type="NCBI Taxonomy" id="614101"/>
    <lineage>
        <taxon>Eukaryota</taxon>
        <taxon>Metazoa</taxon>
        <taxon>Ecdysozoa</taxon>
        <taxon>Arthropoda</taxon>
        <taxon>Hexapoda</taxon>
        <taxon>Insecta</taxon>
        <taxon>Pterygota</taxon>
        <taxon>Neoptera</taxon>
        <taxon>Polyneoptera</taxon>
        <taxon>Phasmatodea</taxon>
        <taxon>Verophasmatodea</taxon>
        <taxon>Anareolatae</taxon>
        <taxon>Phasmatidae</taxon>
        <taxon>Eurycanthinae</taxon>
        <taxon>Dryococelus</taxon>
    </lineage>
</organism>
<evidence type="ECO:0000313" key="2">
    <source>
        <dbReference type="EMBL" id="KAJ8865488.1"/>
    </source>
</evidence>
<comment type="caution">
    <text evidence="2">The sequence shown here is derived from an EMBL/GenBank/DDBJ whole genome shotgun (WGS) entry which is preliminary data.</text>
</comment>
<proteinExistence type="predicted"/>
<feature type="compositionally biased region" description="Basic and acidic residues" evidence="1">
    <location>
        <begin position="29"/>
        <end position="46"/>
    </location>
</feature>
<accession>A0ABQ9FZZ6</accession>
<dbReference type="Proteomes" id="UP001159363">
    <property type="component" value="Unassembled WGS sequence"/>
</dbReference>
<evidence type="ECO:0008006" key="4">
    <source>
        <dbReference type="Google" id="ProtNLM"/>
    </source>
</evidence>
<sequence>MKPNPEYRREGSKRLNNRIVKSKLVSDLTETRERKGHPENSKCEENKNIGTHVVTQELNEQTIIILEEEIKRKNTSEKNLKDQFDSLIQELLNIKIQHRQYPNYANTKLREIFKRQRLIFKNKKRIWWEDDNIAAAVTLRSISRKVYLYLQKNVGLPLSGLSTIRKWTQAWHLNGNNLLSTTLTKIYTKDKLFEVIKELEGSGFKVVTVVSDMGGGNLSLWKNLQISTNKVSFTNLVDVTLKSWVFADLPI</sequence>
<name>A0ABQ9FZZ6_9NEOP</name>
<keyword evidence="3" id="KW-1185">Reference proteome</keyword>
<evidence type="ECO:0000313" key="3">
    <source>
        <dbReference type="Proteomes" id="UP001159363"/>
    </source>
</evidence>
<feature type="region of interest" description="Disordered" evidence="1">
    <location>
        <begin position="24"/>
        <end position="46"/>
    </location>
</feature>
<evidence type="ECO:0000256" key="1">
    <source>
        <dbReference type="SAM" id="MobiDB-lite"/>
    </source>
</evidence>
<dbReference type="EMBL" id="JARBHB010000051">
    <property type="protein sequence ID" value="KAJ8865488.1"/>
    <property type="molecule type" value="Genomic_DNA"/>
</dbReference>
<reference evidence="2 3" key="1">
    <citation type="submission" date="2023-02" db="EMBL/GenBank/DDBJ databases">
        <title>LHISI_Scaffold_Assembly.</title>
        <authorList>
            <person name="Stuart O.P."/>
            <person name="Cleave R."/>
            <person name="Magrath M.J.L."/>
            <person name="Mikheyev A.S."/>
        </authorList>
    </citation>
    <scope>NUCLEOTIDE SEQUENCE [LARGE SCALE GENOMIC DNA]</scope>
    <source>
        <strain evidence="2">Daus_M_001</strain>
        <tissue evidence="2">Leg muscle</tissue>
    </source>
</reference>